<organism evidence="1 2">
    <name type="scientific">Tumebacillus lacus</name>
    <dbReference type="NCBI Taxonomy" id="2995335"/>
    <lineage>
        <taxon>Bacteria</taxon>
        <taxon>Bacillati</taxon>
        <taxon>Bacillota</taxon>
        <taxon>Bacilli</taxon>
        <taxon>Bacillales</taxon>
        <taxon>Alicyclobacillaceae</taxon>
        <taxon>Tumebacillus</taxon>
    </lineage>
</organism>
<proteinExistence type="predicted"/>
<evidence type="ECO:0000313" key="1">
    <source>
        <dbReference type="EMBL" id="MCX7570357.1"/>
    </source>
</evidence>
<dbReference type="EMBL" id="JAPMLT010000004">
    <property type="protein sequence ID" value="MCX7570357.1"/>
    <property type="molecule type" value="Genomic_DNA"/>
</dbReference>
<keyword evidence="2" id="KW-1185">Reference proteome</keyword>
<dbReference type="Proteomes" id="UP001208017">
    <property type="component" value="Unassembled WGS sequence"/>
</dbReference>
<accession>A0ABT3X317</accession>
<gene>
    <name evidence="1" type="ORF">OS242_10315</name>
</gene>
<reference evidence="1 2" key="1">
    <citation type="submission" date="2022-11" db="EMBL/GenBank/DDBJ databases">
        <title>Study of microbial diversity in lake waters.</title>
        <authorList>
            <person name="Zhang J."/>
        </authorList>
    </citation>
    <scope>NUCLEOTIDE SEQUENCE [LARGE SCALE GENOMIC DNA]</scope>
    <source>
        <strain evidence="1 2">DT12</strain>
    </source>
</reference>
<evidence type="ECO:0000313" key="2">
    <source>
        <dbReference type="Proteomes" id="UP001208017"/>
    </source>
</evidence>
<comment type="caution">
    <text evidence="1">The sequence shown here is derived from an EMBL/GenBank/DDBJ whole genome shotgun (WGS) entry which is preliminary data.</text>
</comment>
<protein>
    <submittedName>
        <fullName evidence="1">Uncharacterized protein</fullName>
    </submittedName>
</protein>
<name>A0ABT3X317_9BACL</name>
<sequence length="46" mass="5340">MSNDKIFSQILVEIEEMNLSAEDAERIRTILRKYQNGAEETRTKPA</sequence>
<dbReference type="RefSeq" id="WP_267151604.1">
    <property type="nucleotide sequence ID" value="NZ_JAPMLT010000004.1"/>
</dbReference>